<proteinExistence type="predicted"/>
<protein>
    <submittedName>
        <fullName evidence="1">Uncharacterized protein</fullName>
    </submittedName>
</protein>
<dbReference type="AlphaFoldDB" id="A0A0K2UPZ3"/>
<sequence>MVDVCVLSSFFFLLHYLIGHRGVNFFLTNDRFLSTLLHTIHI</sequence>
<reference evidence="1" key="1">
    <citation type="submission" date="2014-05" db="EMBL/GenBank/DDBJ databases">
        <authorList>
            <person name="Chronopoulou M."/>
        </authorList>
    </citation>
    <scope>NUCLEOTIDE SEQUENCE</scope>
    <source>
        <tissue evidence="1">Whole organism</tissue>
    </source>
</reference>
<accession>A0A0K2UPZ3</accession>
<organism evidence="1">
    <name type="scientific">Lepeophtheirus salmonis</name>
    <name type="common">Salmon louse</name>
    <name type="synonym">Caligus salmonis</name>
    <dbReference type="NCBI Taxonomy" id="72036"/>
    <lineage>
        <taxon>Eukaryota</taxon>
        <taxon>Metazoa</taxon>
        <taxon>Ecdysozoa</taxon>
        <taxon>Arthropoda</taxon>
        <taxon>Crustacea</taxon>
        <taxon>Multicrustacea</taxon>
        <taxon>Hexanauplia</taxon>
        <taxon>Copepoda</taxon>
        <taxon>Siphonostomatoida</taxon>
        <taxon>Caligidae</taxon>
        <taxon>Lepeophtheirus</taxon>
    </lineage>
</organism>
<name>A0A0K2UPZ3_LEPSM</name>
<evidence type="ECO:0000313" key="1">
    <source>
        <dbReference type="EMBL" id="CDW39912.1"/>
    </source>
</evidence>
<dbReference type="EMBL" id="HACA01022551">
    <property type="protein sequence ID" value="CDW39912.1"/>
    <property type="molecule type" value="Transcribed_RNA"/>
</dbReference>